<dbReference type="InterPro" id="IPR004042">
    <property type="entry name" value="Intein_endonuc_central"/>
</dbReference>
<gene>
    <name evidence="2" type="ORF">D1B31_05855</name>
</gene>
<evidence type="ECO:0000313" key="2">
    <source>
        <dbReference type="EMBL" id="RHW42159.1"/>
    </source>
</evidence>
<protein>
    <recommendedName>
        <fullName evidence="1">DOD-type homing endonuclease domain-containing protein</fullName>
    </recommendedName>
</protein>
<dbReference type="EMBL" id="QWEG01000003">
    <property type="protein sequence ID" value="RHW42159.1"/>
    <property type="molecule type" value="Genomic_DNA"/>
</dbReference>
<feature type="domain" description="DOD-type homing endonuclease" evidence="1">
    <location>
        <begin position="73"/>
        <end position="203"/>
    </location>
</feature>
<organism evidence="2 3">
    <name type="scientific">Neobacillus notoginsengisoli</name>
    <dbReference type="NCBI Taxonomy" id="1578198"/>
    <lineage>
        <taxon>Bacteria</taxon>
        <taxon>Bacillati</taxon>
        <taxon>Bacillota</taxon>
        <taxon>Bacilli</taxon>
        <taxon>Bacillales</taxon>
        <taxon>Bacillaceae</taxon>
        <taxon>Neobacillus</taxon>
    </lineage>
</organism>
<reference evidence="2 3" key="1">
    <citation type="journal article" date="2017" name="Int. J. Syst. Evol. Microbiol.">
        <title>Bacillus notoginsengisoli sp. nov., a novel bacterium isolated from the rhizosphere of Panax notoginseng.</title>
        <authorList>
            <person name="Zhang M.Y."/>
            <person name="Cheng J."/>
            <person name="Cai Y."/>
            <person name="Zhang T.Y."/>
            <person name="Wu Y.Y."/>
            <person name="Manikprabhu D."/>
            <person name="Li W.J."/>
            <person name="Zhang Y.X."/>
        </authorList>
    </citation>
    <scope>NUCLEOTIDE SEQUENCE [LARGE SCALE GENOMIC DNA]</scope>
    <source>
        <strain evidence="2 3">JCM 30743</strain>
    </source>
</reference>
<name>A0A417YXA2_9BACI</name>
<dbReference type="PROSITE" id="PS50819">
    <property type="entry name" value="INTEIN_ENDONUCLEASE"/>
    <property type="match status" value="1"/>
</dbReference>
<proteinExistence type="predicted"/>
<dbReference type="OrthoDB" id="961985at2"/>
<comment type="caution">
    <text evidence="2">The sequence shown here is derived from an EMBL/GenBank/DDBJ whole genome shotgun (WGS) entry which is preliminary data.</text>
</comment>
<sequence length="256" mass="29441">MARNAGITDDMVVEMYKDGMPYKQMSKIIGITDRAIRNILYKKGIDVKRLGPPRKHSVNEDFFDFWSHEMAWVLGIIITDGNIPMKNYSTITITQKDERILKLIANYMGTDYNIGAIYETRKTPTLFIHSAKIRKKLNQLGISANKSSNVLFPPVPEVYLPSFIRGVIDGDGWVQNRGYVMNITTASPEFAKGLETIFRLWKLNTEITTESSLKGTIIYRVWVKGKKDVAQLARIIYEQCKDDCNIKKRERMSQYL</sequence>
<evidence type="ECO:0000313" key="3">
    <source>
        <dbReference type="Proteomes" id="UP000284416"/>
    </source>
</evidence>
<dbReference type="Pfam" id="PF14528">
    <property type="entry name" value="LAGLIDADG_3"/>
    <property type="match status" value="1"/>
</dbReference>
<dbReference type="SUPFAM" id="SSF55608">
    <property type="entry name" value="Homing endonucleases"/>
    <property type="match status" value="2"/>
</dbReference>
<dbReference type="GO" id="GO:0004519">
    <property type="term" value="F:endonuclease activity"/>
    <property type="evidence" value="ECO:0007669"/>
    <property type="project" value="InterPro"/>
</dbReference>
<dbReference type="Gene3D" id="3.10.28.10">
    <property type="entry name" value="Homing endonucleases"/>
    <property type="match status" value="1"/>
</dbReference>
<dbReference type="InterPro" id="IPR004860">
    <property type="entry name" value="LAGLIDADG_dom"/>
</dbReference>
<dbReference type="InterPro" id="IPR027434">
    <property type="entry name" value="Homing_endonucl"/>
</dbReference>
<dbReference type="Proteomes" id="UP000284416">
    <property type="component" value="Unassembled WGS sequence"/>
</dbReference>
<evidence type="ECO:0000259" key="1">
    <source>
        <dbReference type="PROSITE" id="PS50819"/>
    </source>
</evidence>
<accession>A0A417YXA2</accession>
<keyword evidence="3" id="KW-1185">Reference proteome</keyword>
<dbReference type="AlphaFoldDB" id="A0A417YXA2"/>
<dbReference type="RefSeq" id="WP_118919814.1">
    <property type="nucleotide sequence ID" value="NZ_QWEG01000003.1"/>
</dbReference>